<feature type="signal peptide" evidence="2">
    <location>
        <begin position="1"/>
        <end position="26"/>
    </location>
</feature>
<keyword evidence="4" id="KW-1185">Reference proteome</keyword>
<evidence type="ECO:0000313" key="4">
    <source>
        <dbReference type="Proteomes" id="UP000595897"/>
    </source>
</evidence>
<accession>A0A7R7ID78</accession>
<organism evidence="3 4">
    <name type="scientific">Anaeromicropila herbilytica</name>
    <dbReference type="NCBI Taxonomy" id="2785025"/>
    <lineage>
        <taxon>Bacteria</taxon>
        <taxon>Bacillati</taxon>
        <taxon>Bacillota</taxon>
        <taxon>Clostridia</taxon>
        <taxon>Lachnospirales</taxon>
        <taxon>Lachnospiraceae</taxon>
        <taxon>Anaeromicropila</taxon>
    </lineage>
</organism>
<feature type="region of interest" description="Disordered" evidence="1">
    <location>
        <begin position="23"/>
        <end position="43"/>
    </location>
</feature>
<dbReference type="Proteomes" id="UP000595897">
    <property type="component" value="Chromosome"/>
</dbReference>
<dbReference type="PANTHER" id="PTHR43649">
    <property type="entry name" value="ARABINOSE-BINDING PROTEIN-RELATED"/>
    <property type="match status" value="1"/>
</dbReference>
<reference evidence="3 4" key="1">
    <citation type="submission" date="2020-11" db="EMBL/GenBank/DDBJ databases">
        <title>Draft genome sequencing of a Lachnospiraceae strain isolated from anoxic soil subjected to BSD treatment.</title>
        <authorList>
            <person name="Uek A."/>
            <person name="Tonouchi A."/>
        </authorList>
    </citation>
    <scope>NUCLEOTIDE SEQUENCE [LARGE SCALE GENOMIC DNA]</scope>
    <source>
        <strain evidence="3 4">TB5</strain>
    </source>
</reference>
<dbReference type="PROSITE" id="PS51257">
    <property type="entry name" value="PROKAR_LIPOPROTEIN"/>
    <property type="match status" value="1"/>
</dbReference>
<evidence type="ECO:0000313" key="3">
    <source>
        <dbReference type="EMBL" id="BCN30636.1"/>
    </source>
</evidence>
<dbReference type="AlphaFoldDB" id="A0A7R7ID78"/>
<dbReference type="Gene3D" id="3.40.190.10">
    <property type="entry name" value="Periplasmic binding protein-like II"/>
    <property type="match status" value="2"/>
</dbReference>
<protein>
    <submittedName>
        <fullName evidence="3">ABC transporter substrate-binding protein</fullName>
    </submittedName>
</protein>
<dbReference type="InterPro" id="IPR050490">
    <property type="entry name" value="Bact_solute-bd_prot1"/>
</dbReference>
<gene>
    <name evidence="3" type="ORF">bsdtb5_19310</name>
</gene>
<dbReference type="SUPFAM" id="SSF53850">
    <property type="entry name" value="Periplasmic binding protein-like II"/>
    <property type="match status" value="1"/>
</dbReference>
<dbReference type="Pfam" id="PF01547">
    <property type="entry name" value="SBP_bac_1"/>
    <property type="match status" value="1"/>
</dbReference>
<feature type="compositionally biased region" description="Polar residues" evidence="1">
    <location>
        <begin position="29"/>
        <end position="43"/>
    </location>
</feature>
<evidence type="ECO:0000256" key="2">
    <source>
        <dbReference type="SAM" id="SignalP"/>
    </source>
</evidence>
<dbReference type="PANTHER" id="PTHR43649:SF14">
    <property type="entry name" value="BLR3389 PROTEIN"/>
    <property type="match status" value="1"/>
</dbReference>
<dbReference type="KEGG" id="ahb:bsdtb5_19310"/>
<dbReference type="RefSeq" id="WP_271715841.1">
    <property type="nucleotide sequence ID" value="NZ_AP024169.1"/>
</dbReference>
<dbReference type="EMBL" id="AP024169">
    <property type="protein sequence ID" value="BCN30636.1"/>
    <property type="molecule type" value="Genomic_DNA"/>
</dbReference>
<sequence>MKKKILSVLVALTVVASLTACSSKKAENSDNNNQKNPSTTTIKVFSNQTDRKTGQGLIEQTLFDNYMKENPNVKIEVEALDDEAYKTKFKAYASGNSLPDLVNAWGQPSFLNEVIDAGILAELNKDDYKDYGFIDGSLEGFSKDGKLYGLPRNTDVMAFYYNKAIFKKNGWEVPKTYADLITLAGKIKAKGLIPCSMDGSDKWPLSIFMNDLVAKLEGDYKTEYRKSIESGDFSNPSYKKAAELLQEAVKAGLFQSGFETSDYGTSLNLFANGQAAMYYMGSWEMSMATNPDVIPEVRDNIGVFMMPVVDGGKGKVTDIAAWNGGGYAVTANSKVKDEAIKLLNYMFKQDNWSKLAWENGVCMSAQDYSAYLTGKETAPQKAFTDIVTGSTSITGVTFNDLGTSEFKSLSEDLSQMLAIGSIKPDEFIKNLEEATK</sequence>
<name>A0A7R7ID78_9FIRM</name>
<feature type="chain" id="PRO_5039547646" evidence="2">
    <location>
        <begin position="27"/>
        <end position="436"/>
    </location>
</feature>
<keyword evidence="2" id="KW-0732">Signal</keyword>
<proteinExistence type="predicted"/>
<dbReference type="InterPro" id="IPR006059">
    <property type="entry name" value="SBP"/>
</dbReference>
<evidence type="ECO:0000256" key="1">
    <source>
        <dbReference type="SAM" id="MobiDB-lite"/>
    </source>
</evidence>